<evidence type="ECO:0000313" key="3">
    <source>
        <dbReference type="Proteomes" id="UP001549167"/>
    </source>
</evidence>
<evidence type="ECO:0000259" key="1">
    <source>
        <dbReference type="PROSITE" id="PS51746"/>
    </source>
</evidence>
<keyword evidence="3" id="KW-1185">Reference proteome</keyword>
<dbReference type="Proteomes" id="UP001549167">
    <property type="component" value="Unassembled WGS sequence"/>
</dbReference>
<dbReference type="PANTHER" id="PTHR47992">
    <property type="entry name" value="PROTEIN PHOSPHATASE"/>
    <property type="match status" value="1"/>
</dbReference>
<feature type="domain" description="PPM-type phosphatase" evidence="1">
    <location>
        <begin position="2"/>
        <end position="242"/>
    </location>
</feature>
<reference evidence="2 3" key="1">
    <citation type="submission" date="2024-06" db="EMBL/GenBank/DDBJ databases">
        <title>Genomic Encyclopedia of Type Strains, Phase IV (KMG-IV): sequencing the most valuable type-strain genomes for metagenomic binning, comparative biology and taxonomic classification.</title>
        <authorList>
            <person name="Goeker M."/>
        </authorList>
    </citation>
    <scope>NUCLEOTIDE SEQUENCE [LARGE SCALE GENOMIC DNA]</scope>
    <source>
        <strain evidence="2 3">DSM 23520</strain>
    </source>
</reference>
<dbReference type="NCBIfam" id="NF033484">
    <property type="entry name" value="Stp1_PP2C_phos"/>
    <property type="match status" value="1"/>
</dbReference>
<dbReference type="RefSeq" id="WP_354218479.1">
    <property type="nucleotide sequence ID" value="NZ_JBEPMX010000001.1"/>
</dbReference>
<dbReference type="SMART" id="SM00331">
    <property type="entry name" value="PP2C_SIG"/>
    <property type="match status" value="1"/>
</dbReference>
<dbReference type="Gene3D" id="3.60.40.10">
    <property type="entry name" value="PPM-type phosphatase domain"/>
    <property type="match status" value="1"/>
</dbReference>
<proteinExistence type="predicted"/>
<dbReference type="InterPro" id="IPR001932">
    <property type="entry name" value="PPM-type_phosphatase-like_dom"/>
</dbReference>
<sequence length="253" mass="28185">MQAVYKSDKGQIRETNEDSGGLFYNRGGQLLAVVADGMGGHQAGDVASQMATEEMKSYWEEAEAFNDIRELDVWLDTVIQTMNDTLRDYAQQRQELAGMGTTLVAAAFVNQTVVVAHVGDSRLYHVTNETIEQKTYDHSFVNELVLQGQITQEEAEYHPKKNILTRALGTSESIAVDVVDYEWHETGYVLLCTDGLTNKVSDRDLLDMLLKHDTIEQSVDELLHEANERGGDDNITAIVVELTPDEAGDPTWS</sequence>
<protein>
    <submittedName>
        <fullName evidence="2">Protein phosphatase</fullName>
        <ecNumber evidence="2">3.1.3.16</ecNumber>
    </submittedName>
</protein>
<gene>
    <name evidence="2" type="ORF">ABID56_000166</name>
</gene>
<name>A0ABV2KR83_9BACI</name>
<keyword evidence="2" id="KW-0378">Hydrolase</keyword>
<dbReference type="CDD" id="cd00143">
    <property type="entry name" value="PP2Cc"/>
    <property type="match status" value="1"/>
</dbReference>
<dbReference type="SUPFAM" id="SSF81606">
    <property type="entry name" value="PP2C-like"/>
    <property type="match status" value="1"/>
</dbReference>
<dbReference type="GO" id="GO:0004722">
    <property type="term" value="F:protein serine/threonine phosphatase activity"/>
    <property type="evidence" value="ECO:0007669"/>
    <property type="project" value="UniProtKB-EC"/>
</dbReference>
<organism evidence="2 3">
    <name type="scientific">Alkalibacillus flavidus</name>
    <dbReference type="NCBI Taxonomy" id="546021"/>
    <lineage>
        <taxon>Bacteria</taxon>
        <taxon>Bacillati</taxon>
        <taxon>Bacillota</taxon>
        <taxon>Bacilli</taxon>
        <taxon>Bacillales</taxon>
        <taxon>Bacillaceae</taxon>
        <taxon>Alkalibacillus</taxon>
    </lineage>
</organism>
<dbReference type="Pfam" id="PF13672">
    <property type="entry name" value="PP2C_2"/>
    <property type="match status" value="1"/>
</dbReference>
<dbReference type="SMART" id="SM00332">
    <property type="entry name" value="PP2Cc"/>
    <property type="match status" value="1"/>
</dbReference>
<dbReference type="EC" id="3.1.3.16" evidence="2"/>
<dbReference type="InterPro" id="IPR015655">
    <property type="entry name" value="PP2C"/>
</dbReference>
<dbReference type="PROSITE" id="PS51746">
    <property type="entry name" value="PPM_2"/>
    <property type="match status" value="1"/>
</dbReference>
<dbReference type="InterPro" id="IPR036457">
    <property type="entry name" value="PPM-type-like_dom_sf"/>
</dbReference>
<comment type="caution">
    <text evidence="2">The sequence shown here is derived from an EMBL/GenBank/DDBJ whole genome shotgun (WGS) entry which is preliminary data.</text>
</comment>
<accession>A0ABV2KR83</accession>
<dbReference type="EMBL" id="JBEPMX010000001">
    <property type="protein sequence ID" value="MET3682087.1"/>
    <property type="molecule type" value="Genomic_DNA"/>
</dbReference>
<evidence type="ECO:0000313" key="2">
    <source>
        <dbReference type="EMBL" id="MET3682087.1"/>
    </source>
</evidence>